<evidence type="ECO:0000313" key="6">
    <source>
        <dbReference type="Proteomes" id="UP000198211"/>
    </source>
</evidence>
<evidence type="ECO:0000256" key="1">
    <source>
        <dbReference type="ARBA" id="ARBA00004496"/>
    </source>
</evidence>
<organism evidence="5 6">
    <name type="scientific">Phytophthora megakarya</name>
    <dbReference type="NCBI Taxonomy" id="4795"/>
    <lineage>
        <taxon>Eukaryota</taxon>
        <taxon>Sar</taxon>
        <taxon>Stramenopiles</taxon>
        <taxon>Oomycota</taxon>
        <taxon>Peronosporomycetes</taxon>
        <taxon>Peronosporales</taxon>
        <taxon>Peronosporaceae</taxon>
        <taxon>Phytophthora</taxon>
    </lineage>
</organism>
<proteinExistence type="predicted"/>
<dbReference type="AlphaFoldDB" id="A0A225UHT7"/>
<dbReference type="Gene3D" id="2.130.10.10">
    <property type="entry name" value="YVTN repeat-like/Quinoprotein amine dehydrogenase"/>
    <property type="match status" value="1"/>
</dbReference>
<keyword evidence="5" id="KW-0675">Receptor</keyword>
<dbReference type="GO" id="GO:0005782">
    <property type="term" value="C:peroxisomal matrix"/>
    <property type="evidence" value="ECO:0007669"/>
    <property type="project" value="TreeGrafter"/>
</dbReference>
<keyword evidence="2" id="KW-0813">Transport</keyword>
<comment type="subcellular location">
    <subcellularLocation>
        <location evidence="1">Cytoplasm</location>
    </subcellularLocation>
</comment>
<dbReference type="InterPro" id="IPR015943">
    <property type="entry name" value="WD40/YVTN_repeat-like_dom_sf"/>
</dbReference>
<comment type="caution">
    <text evidence="5">The sequence shown here is derived from an EMBL/GenBank/DDBJ whole genome shotgun (WGS) entry which is preliminary data.</text>
</comment>
<dbReference type="GO" id="GO:0005053">
    <property type="term" value="F:peroxisome matrix targeting signal-2 binding"/>
    <property type="evidence" value="ECO:0007669"/>
    <property type="project" value="InterPro"/>
</dbReference>
<dbReference type="GO" id="GO:0016558">
    <property type="term" value="P:protein import into peroxisome matrix"/>
    <property type="evidence" value="ECO:0007669"/>
    <property type="project" value="InterPro"/>
</dbReference>
<dbReference type="PANTHER" id="PTHR46027">
    <property type="entry name" value="PEROXISOMAL TARGETING SIGNAL 2 RECEPTOR"/>
    <property type="match status" value="1"/>
</dbReference>
<name>A0A225UHT7_9STRA</name>
<keyword evidence="4" id="KW-0653">Protein transport</keyword>
<evidence type="ECO:0000256" key="3">
    <source>
        <dbReference type="ARBA" id="ARBA00022490"/>
    </source>
</evidence>
<evidence type="ECO:0000256" key="2">
    <source>
        <dbReference type="ARBA" id="ARBA00022448"/>
    </source>
</evidence>
<evidence type="ECO:0000313" key="5">
    <source>
        <dbReference type="EMBL" id="OWY92612.1"/>
    </source>
</evidence>
<reference evidence="6" key="1">
    <citation type="submission" date="2017-03" db="EMBL/GenBank/DDBJ databases">
        <title>Phytopthora megakarya and P. palmivora, two closely related causual agents of cacao black pod achieved similar genome size and gene model numbers by different mechanisms.</title>
        <authorList>
            <person name="Ali S."/>
            <person name="Shao J."/>
            <person name="Larry D.J."/>
            <person name="Kronmiller B."/>
            <person name="Shen D."/>
            <person name="Strem M.D."/>
            <person name="Melnick R.L."/>
            <person name="Guiltinan M.J."/>
            <person name="Tyler B.M."/>
            <person name="Meinhardt L.W."/>
            <person name="Bailey B.A."/>
        </authorList>
    </citation>
    <scope>NUCLEOTIDE SEQUENCE [LARGE SCALE GENOMIC DNA]</scope>
    <source>
        <strain evidence="6">zdho120</strain>
    </source>
</reference>
<protein>
    <submittedName>
        <fullName evidence="5">Peroxisomal targeting signal 2 receptor</fullName>
    </submittedName>
</protein>
<accession>A0A225UHT7</accession>
<dbReference type="EMBL" id="NBNE01017699">
    <property type="protein sequence ID" value="OWY92612.1"/>
    <property type="molecule type" value="Genomic_DNA"/>
</dbReference>
<sequence>MFLQPRHTQTELHGYSVEFSPFVDNLIAVGTAQYFGIVGNGRQHVYEMLPAGGLAPLLTHPKACMTVRGARTMGNNW</sequence>
<dbReference type="InterPro" id="IPR044536">
    <property type="entry name" value="PEX7"/>
</dbReference>
<dbReference type="GO" id="GO:0005829">
    <property type="term" value="C:cytosol"/>
    <property type="evidence" value="ECO:0007669"/>
    <property type="project" value="TreeGrafter"/>
</dbReference>
<keyword evidence="6" id="KW-1185">Reference proteome</keyword>
<dbReference type="OrthoDB" id="273771at2759"/>
<dbReference type="PANTHER" id="PTHR46027:SF1">
    <property type="entry name" value="PEROXISOMAL TARGETING SIGNAL 2 RECEPTOR"/>
    <property type="match status" value="1"/>
</dbReference>
<gene>
    <name evidence="5" type="ORF">PHMEG_00038316</name>
</gene>
<evidence type="ECO:0000256" key="4">
    <source>
        <dbReference type="ARBA" id="ARBA00022927"/>
    </source>
</evidence>
<dbReference type="STRING" id="4795.A0A225UHT7"/>
<dbReference type="Proteomes" id="UP000198211">
    <property type="component" value="Unassembled WGS sequence"/>
</dbReference>
<keyword evidence="3" id="KW-0963">Cytoplasm</keyword>